<dbReference type="Gene3D" id="2.40.10.10">
    <property type="entry name" value="Trypsin-like serine proteases"/>
    <property type="match status" value="1"/>
</dbReference>
<accession>A0AAJ7L610</accession>
<evidence type="ECO:0000256" key="5">
    <source>
        <dbReference type="RuleBase" id="RU363034"/>
    </source>
</evidence>
<dbReference type="AlphaFoldDB" id="A0AAJ7L610"/>
<evidence type="ECO:0000256" key="3">
    <source>
        <dbReference type="ARBA" id="ARBA00022825"/>
    </source>
</evidence>
<feature type="signal peptide" evidence="6">
    <location>
        <begin position="1"/>
        <end position="23"/>
    </location>
</feature>
<dbReference type="InterPro" id="IPR033116">
    <property type="entry name" value="TRYPSIN_SER"/>
</dbReference>
<dbReference type="PROSITE" id="PS00135">
    <property type="entry name" value="TRYPSIN_SER"/>
    <property type="match status" value="1"/>
</dbReference>
<dbReference type="InterPro" id="IPR009003">
    <property type="entry name" value="Peptidase_S1_PA"/>
</dbReference>
<dbReference type="GO" id="GO:0004252">
    <property type="term" value="F:serine-type endopeptidase activity"/>
    <property type="evidence" value="ECO:0007669"/>
    <property type="project" value="InterPro"/>
</dbReference>
<dbReference type="CDD" id="cd00190">
    <property type="entry name" value="Tryp_SPc"/>
    <property type="match status" value="1"/>
</dbReference>
<dbReference type="InterPro" id="IPR001314">
    <property type="entry name" value="Peptidase_S1A"/>
</dbReference>
<keyword evidence="1 5" id="KW-0645">Protease</keyword>
<evidence type="ECO:0000256" key="4">
    <source>
        <dbReference type="ARBA" id="ARBA00023157"/>
    </source>
</evidence>
<evidence type="ECO:0000256" key="6">
    <source>
        <dbReference type="SAM" id="SignalP"/>
    </source>
</evidence>
<gene>
    <name evidence="9" type="primary">LOC100900642</name>
</gene>
<dbReference type="FunFam" id="2.40.10.10:FF:000006">
    <property type="entry name" value="Serine proteinase stubble"/>
    <property type="match status" value="1"/>
</dbReference>
<keyword evidence="4" id="KW-1015">Disulfide bond</keyword>
<name>A0AAJ7L610_9ACAR</name>
<keyword evidence="6" id="KW-0732">Signal</keyword>
<protein>
    <submittedName>
        <fullName evidence="9">Trypsin II-P29-like</fullName>
    </submittedName>
</protein>
<dbReference type="InterPro" id="IPR018114">
    <property type="entry name" value="TRYPSIN_HIS"/>
</dbReference>
<dbReference type="Proteomes" id="UP000694867">
    <property type="component" value="Unplaced"/>
</dbReference>
<sequence length="348" mass="38111">MGRGDHMGLGALGDLLGLATVQAVRGDHTGLMDLMDPEDRPGIMDPEDHPGLMDLMDPEDHPVQADRRGHQVLRDLRDTLEKLYSPGATFEDKKETQKPILKFQTSCGVSTTSRIVGGEEVHKDDWSWTAALMRPSRAGLDHFCGATIVSDWHLITASHCLKNMKASDLSARIGVINLKNGDPSRDVRVQKIVQHPDYNATNYYADIAILKLQNPIEFSTKVQPCCLPDDSDAAGRDGFVVGWGSTSFGGPQSQVLQQVSLPIWSNEECQKKIAITVKDVMVCAGRKDVGGHDACQGDSGGPLLVRDEADRWCLQGVVSFGFKCAQKGVPGVYTRVSKFRDWIIENAD</sequence>
<keyword evidence="8" id="KW-1185">Reference proteome</keyword>
<keyword evidence="2 5" id="KW-0378">Hydrolase</keyword>
<evidence type="ECO:0000313" key="8">
    <source>
        <dbReference type="Proteomes" id="UP000694867"/>
    </source>
</evidence>
<dbReference type="Pfam" id="PF00089">
    <property type="entry name" value="Trypsin"/>
    <property type="match status" value="1"/>
</dbReference>
<evidence type="ECO:0000313" key="9">
    <source>
        <dbReference type="RefSeq" id="XP_018496000.1"/>
    </source>
</evidence>
<evidence type="ECO:0000259" key="7">
    <source>
        <dbReference type="PROSITE" id="PS50240"/>
    </source>
</evidence>
<dbReference type="PRINTS" id="PR00722">
    <property type="entry name" value="CHYMOTRYPSIN"/>
</dbReference>
<feature type="domain" description="Peptidase S1" evidence="7">
    <location>
        <begin position="115"/>
        <end position="348"/>
    </location>
</feature>
<dbReference type="PANTHER" id="PTHR24252">
    <property type="entry name" value="ACROSIN-RELATED"/>
    <property type="match status" value="1"/>
</dbReference>
<proteinExistence type="predicted"/>
<dbReference type="SMART" id="SM00020">
    <property type="entry name" value="Tryp_SPc"/>
    <property type="match status" value="1"/>
</dbReference>
<dbReference type="PANTHER" id="PTHR24252:SF7">
    <property type="entry name" value="HYALIN"/>
    <property type="match status" value="1"/>
</dbReference>
<dbReference type="PROSITE" id="PS50240">
    <property type="entry name" value="TRYPSIN_DOM"/>
    <property type="match status" value="1"/>
</dbReference>
<dbReference type="SUPFAM" id="SSF50494">
    <property type="entry name" value="Trypsin-like serine proteases"/>
    <property type="match status" value="1"/>
</dbReference>
<reference evidence="9" key="1">
    <citation type="submission" date="2025-08" db="UniProtKB">
        <authorList>
            <consortium name="RefSeq"/>
        </authorList>
    </citation>
    <scope>IDENTIFICATION</scope>
</reference>
<organism evidence="8 9">
    <name type="scientific">Galendromus occidentalis</name>
    <name type="common">western predatory mite</name>
    <dbReference type="NCBI Taxonomy" id="34638"/>
    <lineage>
        <taxon>Eukaryota</taxon>
        <taxon>Metazoa</taxon>
        <taxon>Ecdysozoa</taxon>
        <taxon>Arthropoda</taxon>
        <taxon>Chelicerata</taxon>
        <taxon>Arachnida</taxon>
        <taxon>Acari</taxon>
        <taxon>Parasitiformes</taxon>
        <taxon>Mesostigmata</taxon>
        <taxon>Gamasina</taxon>
        <taxon>Phytoseioidea</taxon>
        <taxon>Phytoseiidae</taxon>
        <taxon>Typhlodrominae</taxon>
        <taxon>Galendromus</taxon>
    </lineage>
</organism>
<dbReference type="InterPro" id="IPR001254">
    <property type="entry name" value="Trypsin_dom"/>
</dbReference>
<feature type="chain" id="PRO_5042572785" evidence="6">
    <location>
        <begin position="24"/>
        <end position="348"/>
    </location>
</feature>
<dbReference type="RefSeq" id="XP_018496000.1">
    <property type="nucleotide sequence ID" value="XM_018640484.1"/>
</dbReference>
<dbReference type="PROSITE" id="PS00134">
    <property type="entry name" value="TRYPSIN_HIS"/>
    <property type="match status" value="1"/>
</dbReference>
<dbReference type="GO" id="GO:0006508">
    <property type="term" value="P:proteolysis"/>
    <property type="evidence" value="ECO:0007669"/>
    <property type="project" value="UniProtKB-KW"/>
</dbReference>
<evidence type="ECO:0000256" key="2">
    <source>
        <dbReference type="ARBA" id="ARBA00022801"/>
    </source>
</evidence>
<dbReference type="InterPro" id="IPR043504">
    <property type="entry name" value="Peptidase_S1_PA_chymotrypsin"/>
</dbReference>
<keyword evidence="3 5" id="KW-0720">Serine protease</keyword>
<dbReference type="GeneID" id="100900642"/>
<dbReference type="KEGG" id="goe:100900642"/>
<evidence type="ECO:0000256" key="1">
    <source>
        <dbReference type="ARBA" id="ARBA00022670"/>
    </source>
</evidence>